<keyword evidence="1" id="KW-0614">Plasmid</keyword>
<protein>
    <submittedName>
        <fullName evidence="1">Uncharacterized protein</fullName>
    </submittedName>
</protein>
<proteinExistence type="predicted"/>
<evidence type="ECO:0000313" key="1">
    <source>
        <dbReference type="EMBL" id="ABM39723.1"/>
    </source>
</evidence>
<organism evidence="1 2">
    <name type="scientific">Polaromonas naphthalenivorans (strain CJ2)</name>
    <dbReference type="NCBI Taxonomy" id="365044"/>
    <lineage>
        <taxon>Bacteria</taxon>
        <taxon>Pseudomonadati</taxon>
        <taxon>Pseudomonadota</taxon>
        <taxon>Betaproteobacteria</taxon>
        <taxon>Burkholderiales</taxon>
        <taxon>Comamonadaceae</taxon>
        <taxon>Polaromonas</taxon>
    </lineage>
</organism>
<dbReference type="AlphaFoldDB" id="A1VVP5"/>
<dbReference type="HOGENOM" id="CLU_709510_0_0_4"/>
<dbReference type="Proteomes" id="UP000000644">
    <property type="component" value="Plasmid pPNAP02"/>
</dbReference>
<reference evidence="2" key="1">
    <citation type="journal article" date="2009" name="Environ. Microbiol.">
        <title>The genome of Polaromonas naphthalenivorans strain CJ2, isolated from coal tar-contaminated sediment, reveals physiological and metabolic versatility and evolution through extensive horizontal gene transfer.</title>
        <authorList>
            <person name="Yagi J.M."/>
            <person name="Sims D."/>
            <person name="Brettin T."/>
            <person name="Bruce D."/>
            <person name="Madsen E.L."/>
        </authorList>
    </citation>
    <scope>NUCLEOTIDE SEQUENCE [LARGE SCALE GENOMIC DNA]</scope>
    <source>
        <strain evidence="2">CJ2</strain>
        <plasmid evidence="2">Plasmid pPNAP02</plasmid>
    </source>
</reference>
<gene>
    <name evidence="1" type="ordered locus">Pnap_4446</name>
</gene>
<keyword evidence="2" id="KW-1185">Reference proteome</keyword>
<accession>A1VVP5</accession>
<geneLocation type="plasmid" evidence="1 2">
    <name>pPNAP02</name>
</geneLocation>
<sequence length="389" mass="43573">MNIDEFKKASCFGHEAAAAYIVLCGGVDSKKSDTARISTHGCLSVSKRVGITETRAERAINALLKQNLIRKHESKQIKRTHVPGEPTYYINDDHVSSDVAISQEFLHSSERMENSKDFSCSKQSLAYFCENALEGDDIPHANAVVDALTLFFALHQKQDFDLFAGVDPQAASATFRPINNGEGWDYSCHLMPMEGNTSWKFFSMIQEGDIQFSKDFLEQTFKGLPVWEGCPSDEKRGLHAIEQLKKASLVYNSIVLWKSNPLAGKSATPIDPIYTLYVASKRNDKNELMLQHSIHDAWLKSNTLVKEVAFPVSGNIRPKPVWTNSSIYTYVLDGHSKFGNEMLLSQFRVARWAADGKMNDLLKADRIRTEKWETKLKAAAVVSIQAALC</sequence>
<dbReference type="EMBL" id="CP000531">
    <property type="protein sequence ID" value="ABM39723.1"/>
    <property type="molecule type" value="Genomic_DNA"/>
</dbReference>
<dbReference type="KEGG" id="pna:Pnap_4446"/>
<evidence type="ECO:0000313" key="2">
    <source>
        <dbReference type="Proteomes" id="UP000000644"/>
    </source>
</evidence>
<name>A1VVP5_POLNA</name>